<feature type="short sequence motif" description="Histidine triad motif" evidence="2 3">
    <location>
        <begin position="105"/>
        <end position="109"/>
    </location>
</feature>
<dbReference type="PROSITE" id="PS51084">
    <property type="entry name" value="HIT_2"/>
    <property type="match status" value="1"/>
</dbReference>
<evidence type="ECO:0000313" key="6">
    <source>
        <dbReference type="Proteomes" id="UP000197065"/>
    </source>
</evidence>
<keyword evidence="5" id="KW-0378">Hydrolase</keyword>
<dbReference type="InterPro" id="IPR001310">
    <property type="entry name" value="Histidine_triad_HIT"/>
</dbReference>
<evidence type="ECO:0000256" key="1">
    <source>
        <dbReference type="PIRSR" id="PIRSR601310-1"/>
    </source>
</evidence>
<evidence type="ECO:0000256" key="3">
    <source>
        <dbReference type="PROSITE-ProRule" id="PRU00464"/>
    </source>
</evidence>
<dbReference type="PRINTS" id="PR00332">
    <property type="entry name" value="HISTRIAD"/>
</dbReference>
<dbReference type="SUPFAM" id="SSF54197">
    <property type="entry name" value="HIT-like"/>
    <property type="match status" value="1"/>
</dbReference>
<evidence type="ECO:0000313" key="5">
    <source>
        <dbReference type="EMBL" id="SNB53791.1"/>
    </source>
</evidence>
<dbReference type="PANTHER" id="PTHR23089">
    <property type="entry name" value="HISTIDINE TRIAD HIT PROTEIN"/>
    <property type="match status" value="1"/>
</dbReference>
<keyword evidence="6" id="KW-1185">Reference proteome</keyword>
<dbReference type="InterPro" id="IPR011146">
    <property type="entry name" value="HIT-like"/>
</dbReference>
<sequence>MMGQAYDPSNVFARILRGEIPAQKVYESAYALAFHDITPAAATHVLVIPKEAHVSLVDFVANASPATIQGFFQAVTETARLMGVEESGYRILANHGPNSGQEVPHFHVHIVGGQPLGPLLAPASA</sequence>
<dbReference type="Gene3D" id="3.30.428.10">
    <property type="entry name" value="HIT-like"/>
    <property type="match status" value="1"/>
</dbReference>
<evidence type="ECO:0000259" key="4">
    <source>
        <dbReference type="PROSITE" id="PS51084"/>
    </source>
</evidence>
<dbReference type="EMBL" id="FYEH01000001">
    <property type="protein sequence ID" value="SNB53791.1"/>
    <property type="molecule type" value="Genomic_DNA"/>
</dbReference>
<accession>A0A212Q3A8</accession>
<feature type="domain" description="HIT" evidence="4">
    <location>
        <begin position="11"/>
        <end position="121"/>
    </location>
</feature>
<dbReference type="Pfam" id="PF01230">
    <property type="entry name" value="HIT"/>
    <property type="match status" value="1"/>
</dbReference>
<feature type="active site" description="Tele-AMP-histidine intermediate" evidence="1">
    <location>
        <position position="107"/>
    </location>
</feature>
<name>A0A212Q3A8_9PROT</name>
<dbReference type="OrthoDB" id="9784774at2"/>
<dbReference type="InterPro" id="IPR019808">
    <property type="entry name" value="Histidine_triad_CS"/>
</dbReference>
<dbReference type="AlphaFoldDB" id="A0A212Q3A8"/>
<dbReference type="PROSITE" id="PS00892">
    <property type="entry name" value="HIT_1"/>
    <property type="match status" value="1"/>
</dbReference>
<dbReference type="InterPro" id="IPR036265">
    <property type="entry name" value="HIT-like_sf"/>
</dbReference>
<dbReference type="Proteomes" id="UP000197065">
    <property type="component" value="Unassembled WGS sequence"/>
</dbReference>
<gene>
    <name evidence="5" type="ORF">SAMN07250955_101397</name>
</gene>
<reference evidence="5 6" key="1">
    <citation type="submission" date="2017-06" db="EMBL/GenBank/DDBJ databases">
        <authorList>
            <person name="Kim H.J."/>
            <person name="Triplett B.A."/>
        </authorList>
    </citation>
    <scope>NUCLEOTIDE SEQUENCE [LARGE SCALE GENOMIC DNA]</scope>
    <source>
        <strain evidence="5 6">B29T1</strain>
    </source>
</reference>
<evidence type="ECO:0000256" key="2">
    <source>
        <dbReference type="PIRSR" id="PIRSR601310-3"/>
    </source>
</evidence>
<protein>
    <submittedName>
        <fullName evidence="5">Diadenosine tetraphosphate (Ap4A) hydrolase</fullName>
    </submittedName>
</protein>
<proteinExistence type="predicted"/>
<dbReference type="GO" id="GO:0016787">
    <property type="term" value="F:hydrolase activity"/>
    <property type="evidence" value="ECO:0007669"/>
    <property type="project" value="UniProtKB-KW"/>
</dbReference>
<organism evidence="5 6">
    <name type="scientific">Arboricoccus pini</name>
    <dbReference type="NCBI Taxonomy" id="1963835"/>
    <lineage>
        <taxon>Bacteria</taxon>
        <taxon>Pseudomonadati</taxon>
        <taxon>Pseudomonadota</taxon>
        <taxon>Alphaproteobacteria</taxon>
        <taxon>Geminicoccales</taxon>
        <taxon>Geminicoccaceae</taxon>
        <taxon>Arboricoccus</taxon>
    </lineage>
</organism>